<name>A0A8J7HWF8_9NOST</name>
<dbReference type="Proteomes" id="UP000632766">
    <property type="component" value="Unassembled WGS sequence"/>
</dbReference>
<accession>A0A8J7HWF8</accession>
<evidence type="ECO:0000313" key="2">
    <source>
        <dbReference type="Proteomes" id="UP000632766"/>
    </source>
</evidence>
<proteinExistence type="predicted"/>
<comment type="caution">
    <text evidence="1">The sequence shown here is derived from an EMBL/GenBank/DDBJ whole genome shotgun (WGS) entry which is preliminary data.</text>
</comment>
<dbReference type="EMBL" id="JAECZC010000111">
    <property type="protein sequence ID" value="MBH8567161.1"/>
    <property type="molecule type" value="Genomic_DNA"/>
</dbReference>
<sequence length="236" mass="27264">MIRLKGRLNQSPNSLKRLLTGDVTQRLARFLFVRKSYSYLTNLRQRFNLSHYKDYLSTGVNKVIYDTAVDQLVKEVDKDAVCFGLHLPDAMVEEILDYAIHTACMEPGYHRTFLMSELDEHNCLPDGHHVIRALVDDLTKCQAINLIVQDSRLLQIASAYLRYYPTQITSHLTWSLVSNLTEDELKKCYPATNFHYDIAGYNFTTVNFYITSVLNEYSGCHIMVKGYHKKNLCGYC</sequence>
<reference evidence="1 2" key="1">
    <citation type="journal article" date="2021" name="Int. J. Syst. Evol. Microbiol.">
        <title>Amazonocrinis nigriterrae gen. nov., sp. nov., Atlanticothrix silvestris gen. nov., sp. nov. and Dendronalium phyllosphericum gen. nov., sp. nov., nostocacean cyanobacteria from Brazilian environments.</title>
        <authorList>
            <person name="Alvarenga D.O."/>
            <person name="Andreote A.P.D."/>
            <person name="Branco L.H.Z."/>
            <person name="Delbaje E."/>
            <person name="Cruz R.B."/>
            <person name="Varani A.M."/>
            <person name="Fiore M.F."/>
        </authorList>
    </citation>
    <scope>NUCLEOTIDE SEQUENCE [LARGE SCALE GENOMIC DNA]</scope>
    <source>
        <strain evidence="1 2">CENA67</strain>
    </source>
</reference>
<organism evidence="1 2">
    <name type="scientific">Amazonocrinis nigriterrae CENA67</name>
    <dbReference type="NCBI Taxonomy" id="2794033"/>
    <lineage>
        <taxon>Bacteria</taxon>
        <taxon>Bacillati</taxon>
        <taxon>Cyanobacteriota</taxon>
        <taxon>Cyanophyceae</taxon>
        <taxon>Nostocales</taxon>
        <taxon>Nostocaceae</taxon>
        <taxon>Amazonocrinis</taxon>
        <taxon>Amazonocrinis nigriterrae</taxon>
    </lineage>
</organism>
<dbReference type="AlphaFoldDB" id="A0A8J7HWF8"/>
<dbReference type="RefSeq" id="WP_214662876.1">
    <property type="nucleotide sequence ID" value="NZ_JAECZC010000111.1"/>
</dbReference>
<keyword evidence="2" id="KW-1185">Reference proteome</keyword>
<gene>
    <name evidence="1" type="ORF">I8748_34285</name>
</gene>
<evidence type="ECO:0000313" key="1">
    <source>
        <dbReference type="EMBL" id="MBH8567161.1"/>
    </source>
</evidence>
<protein>
    <submittedName>
        <fullName evidence="1">Uncharacterized protein</fullName>
    </submittedName>
</protein>